<gene>
    <name evidence="10" type="ORF">DC53_17915</name>
</gene>
<dbReference type="SUPFAM" id="SSF55486">
    <property type="entry name" value="Metalloproteases ('zincins'), catalytic domain"/>
    <property type="match status" value="1"/>
</dbReference>
<dbReference type="CDD" id="cd06456">
    <property type="entry name" value="M3A_DCP"/>
    <property type="match status" value="1"/>
</dbReference>
<keyword evidence="8" id="KW-0732">Signal</keyword>
<dbReference type="Pfam" id="PF01432">
    <property type="entry name" value="Peptidase_M3"/>
    <property type="match status" value="1"/>
</dbReference>
<dbReference type="InterPro" id="IPR024079">
    <property type="entry name" value="MetalloPept_cat_dom_sf"/>
</dbReference>
<dbReference type="GO" id="GO:0046872">
    <property type="term" value="F:metal ion binding"/>
    <property type="evidence" value="ECO:0007669"/>
    <property type="project" value="UniProtKB-UniRule"/>
</dbReference>
<evidence type="ECO:0000256" key="4">
    <source>
        <dbReference type="ARBA" id="ARBA00022801"/>
    </source>
</evidence>
<accession>A0ABD3Y4U6</accession>
<proteinExistence type="inferred from homology"/>
<organism evidence="10 11">
    <name type="scientific">Pseudoalteromonas fuliginea</name>
    <dbReference type="NCBI Taxonomy" id="1872678"/>
    <lineage>
        <taxon>Bacteria</taxon>
        <taxon>Pseudomonadati</taxon>
        <taxon>Pseudomonadota</taxon>
        <taxon>Gammaproteobacteria</taxon>
        <taxon>Alteromonadales</taxon>
        <taxon>Pseudoalteromonadaceae</taxon>
        <taxon>Pseudoalteromonas</taxon>
    </lineage>
</organism>
<keyword evidence="2 7" id="KW-0645">Protease</keyword>
<dbReference type="Gene3D" id="1.10.1370.10">
    <property type="entry name" value="Neurolysin, domain 3"/>
    <property type="match status" value="1"/>
</dbReference>
<keyword evidence="6 7" id="KW-0482">Metalloprotease</keyword>
<comment type="caution">
    <text evidence="10">The sequence shown here is derived from an EMBL/GenBank/DDBJ whole genome shotgun (WGS) entry which is preliminary data.</text>
</comment>
<dbReference type="GO" id="GO:0008237">
    <property type="term" value="F:metallopeptidase activity"/>
    <property type="evidence" value="ECO:0007669"/>
    <property type="project" value="UniProtKB-KW"/>
</dbReference>
<dbReference type="FunFam" id="3.40.390.10:FF:000009">
    <property type="entry name" value="Oligopeptidase A"/>
    <property type="match status" value="1"/>
</dbReference>
<evidence type="ECO:0000256" key="2">
    <source>
        <dbReference type="ARBA" id="ARBA00022670"/>
    </source>
</evidence>
<dbReference type="GO" id="GO:0004180">
    <property type="term" value="F:carboxypeptidase activity"/>
    <property type="evidence" value="ECO:0007669"/>
    <property type="project" value="UniProtKB-KW"/>
</dbReference>
<keyword evidence="4 7" id="KW-0378">Hydrolase</keyword>
<dbReference type="PROSITE" id="PS51257">
    <property type="entry name" value="PROKAR_LIPOPROTEIN"/>
    <property type="match status" value="1"/>
</dbReference>
<evidence type="ECO:0000259" key="9">
    <source>
        <dbReference type="Pfam" id="PF01432"/>
    </source>
</evidence>
<keyword evidence="10" id="KW-0121">Carboxypeptidase</keyword>
<reference evidence="10 11" key="1">
    <citation type="submission" date="2014-04" db="EMBL/GenBank/DDBJ databases">
        <title>Pseudoalteromonas galatheae sp. nov., isolated from a deep-sea polychaete near Canal Concepcion, Chile.</title>
        <authorList>
            <person name="Machado H.R."/>
            <person name="Gram L."/>
            <person name="Vynne N.G."/>
        </authorList>
    </citation>
    <scope>NUCLEOTIDE SEQUENCE [LARGE SCALE GENOMIC DNA]</scope>
    <source>
        <strain evidence="10 11">KMM216</strain>
    </source>
</reference>
<dbReference type="InterPro" id="IPR034005">
    <property type="entry name" value="M3A_DCP"/>
</dbReference>
<comment type="cofactor">
    <cofactor evidence="7">
        <name>Zn(2+)</name>
        <dbReference type="ChEBI" id="CHEBI:29105"/>
    </cofactor>
    <text evidence="7">Binds 1 zinc ion.</text>
</comment>
<feature type="signal peptide" evidence="8">
    <location>
        <begin position="1"/>
        <end position="20"/>
    </location>
</feature>
<evidence type="ECO:0000313" key="10">
    <source>
        <dbReference type="EMBL" id="KDC49173.1"/>
    </source>
</evidence>
<evidence type="ECO:0000256" key="6">
    <source>
        <dbReference type="ARBA" id="ARBA00023049"/>
    </source>
</evidence>
<dbReference type="EMBL" id="JJNZ01000070">
    <property type="protein sequence ID" value="KDC49173.1"/>
    <property type="molecule type" value="Genomic_DNA"/>
</dbReference>
<sequence>MRKTLIATTIASALILSACSSDETTKTAEEGAAQVQDMNANNVLFKPSPLQYMAPEFDKFGTKDYETAFDAGIAQHTAQIEAIANNPKPATFENTLVKMELSGELLNRVSAAFYNLSGLISDDEYQRIDEKMAPVLSAHSDDIYLNGALFKRVQTIYDNQDKLNAEDQRLVDFYYKQFVKAGAKLNDAEKAKMREINSELAQLSTAFSQNILKSYKEDVIVVTDKSKLAGLSEGEIAGLAASAKKAGKDGYMITLVNTTQQPILSSLENRDLREQIFKASANRAAKTNGPIIIKETNLRAQKAELLGYKDWASYVMTSRMAQTTDNVYGILDDLAPKAVEKAKIEAAAIQKVINDSGESFELKPWDWTFYAEKVRAEKYNLDPALVKPYFEMQSVIHDGLFFAMNKLYGITFKERKDLPVYHEDVTVYEVFNADNSAIGLFYLDPYAREGKRGGAWMSAYVSESGLKGTKPVIYNAQNIPKPAAGEPTLMTFDEVSTMFHEFGHAAHGLFSDVKYPSLAGTATARDFVEFPSQANEDWMIEPTVLANYAKHYKTGEPIPQALLDKVLESQKFNQGYGTTEYLAAALLDMEWHSFGSDEKITDVQKFEQDALEKHGIAYYPVPPRYKSNFFSHTFAGGYSAGYYAYLWTEVFAADAFAHMENNGGLTRKNGDKFRKEILSKGNSRDLMQSYIEFRGQKPTTDALLKRRGLVE</sequence>
<evidence type="ECO:0000256" key="8">
    <source>
        <dbReference type="SAM" id="SignalP"/>
    </source>
</evidence>
<dbReference type="PANTHER" id="PTHR43660">
    <property type="entry name" value="DIPEPTIDYL CARBOXYPEPTIDASE"/>
    <property type="match status" value="1"/>
</dbReference>
<keyword evidence="5 7" id="KW-0862">Zinc</keyword>
<feature type="chain" id="PRO_5044805210" evidence="8">
    <location>
        <begin position="21"/>
        <end position="711"/>
    </location>
</feature>
<dbReference type="AlphaFoldDB" id="A0ABD3Y4U6"/>
<protein>
    <submittedName>
        <fullName evidence="10">Dipeptidyl carboxypeptidase II</fullName>
    </submittedName>
</protein>
<comment type="similarity">
    <text evidence="1 7">Belongs to the peptidase M3 family.</text>
</comment>
<dbReference type="InterPro" id="IPR045090">
    <property type="entry name" value="Pept_M3A_M3B"/>
</dbReference>
<dbReference type="Proteomes" id="UP000027154">
    <property type="component" value="Unassembled WGS sequence"/>
</dbReference>
<name>A0ABD3Y4U6_9GAMM</name>
<evidence type="ECO:0000256" key="5">
    <source>
        <dbReference type="ARBA" id="ARBA00022833"/>
    </source>
</evidence>
<evidence type="ECO:0000256" key="7">
    <source>
        <dbReference type="RuleBase" id="RU003435"/>
    </source>
</evidence>
<feature type="domain" description="Peptidase M3A/M3B catalytic" evidence="9">
    <location>
        <begin position="264"/>
        <end position="708"/>
    </location>
</feature>
<keyword evidence="3 7" id="KW-0479">Metal-binding</keyword>
<dbReference type="Gene3D" id="3.40.390.10">
    <property type="entry name" value="Collagenase (Catalytic Domain)"/>
    <property type="match status" value="1"/>
</dbReference>
<evidence type="ECO:0000256" key="3">
    <source>
        <dbReference type="ARBA" id="ARBA00022723"/>
    </source>
</evidence>
<dbReference type="GO" id="GO:0006508">
    <property type="term" value="P:proteolysis"/>
    <property type="evidence" value="ECO:0007669"/>
    <property type="project" value="UniProtKB-KW"/>
</dbReference>
<dbReference type="InterPro" id="IPR001567">
    <property type="entry name" value="Pept_M3A_M3B_dom"/>
</dbReference>
<dbReference type="InterPro" id="IPR024077">
    <property type="entry name" value="Neurolysin/TOP_dom2"/>
</dbReference>
<dbReference type="RefSeq" id="WP_033031517.1">
    <property type="nucleotide sequence ID" value="NZ_JBBMQV010000005.1"/>
</dbReference>
<dbReference type="PANTHER" id="PTHR43660:SF1">
    <property type="entry name" value="DIPEPTIDYL CARBOXYPEPTIDASE"/>
    <property type="match status" value="1"/>
</dbReference>
<evidence type="ECO:0000256" key="1">
    <source>
        <dbReference type="ARBA" id="ARBA00006040"/>
    </source>
</evidence>
<dbReference type="GO" id="GO:0005829">
    <property type="term" value="C:cytosol"/>
    <property type="evidence" value="ECO:0007669"/>
    <property type="project" value="UniProtKB-ARBA"/>
</dbReference>
<evidence type="ECO:0000313" key="11">
    <source>
        <dbReference type="Proteomes" id="UP000027154"/>
    </source>
</evidence>